<dbReference type="Proteomes" id="UP001218208">
    <property type="component" value="Unassembled WGS sequence"/>
</dbReference>
<name>A0AAI9FT35_STEMA</name>
<accession>A0AAI9FT35</accession>
<evidence type="ECO:0000313" key="2">
    <source>
        <dbReference type="Proteomes" id="UP001218208"/>
    </source>
</evidence>
<dbReference type="Pfam" id="PF23840">
    <property type="entry name" value="Phage_tail_terminator"/>
    <property type="match status" value="1"/>
</dbReference>
<proteinExistence type="predicted"/>
<gene>
    <name evidence="1" type="ORF">QEG23_000736</name>
</gene>
<dbReference type="InterPro" id="IPR056912">
    <property type="entry name" value="Phage_JBD30_tail_term-like"/>
</dbReference>
<comment type="caution">
    <text evidence="1">The sequence shown here is derived from an EMBL/GenBank/DDBJ whole genome shotgun (WGS) entry which is preliminary data.</text>
</comment>
<protein>
    <submittedName>
        <fullName evidence="1">Uncharacterized protein</fullName>
    </submittedName>
</protein>
<reference evidence="1" key="1">
    <citation type="submission" date="2022-07" db="EMBL/GenBank/DDBJ databases">
        <authorList>
            <consortium name="DAFM: The Division of Animal and Food Microbiology"/>
        </authorList>
    </citation>
    <scope>NUCLEOTIDE SEQUENCE</scope>
    <source>
        <strain evidence="1">19MO01SH01-2</strain>
    </source>
</reference>
<evidence type="ECO:0000313" key="1">
    <source>
        <dbReference type="EMBL" id="EKT4091256.1"/>
    </source>
</evidence>
<dbReference type="EMBL" id="ABLOJW010000003">
    <property type="protein sequence ID" value="EKT4091256.1"/>
    <property type="molecule type" value="Genomic_DNA"/>
</dbReference>
<organism evidence="1 2">
    <name type="scientific">Stenotrophomonas maltophilia</name>
    <name type="common">Pseudomonas maltophilia</name>
    <name type="synonym">Xanthomonas maltophilia</name>
    <dbReference type="NCBI Taxonomy" id="40324"/>
    <lineage>
        <taxon>Bacteria</taxon>
        <taxon>Pseudomonadati</taxon>
        <taxon>Pseudomonadota</taxon>
        <taxon>Gammaproteobacteria</taxon>
        <taxon>Lysobacterales</taxon>
        <taxon>Lysobacteraceae</taxon>
        <taxon>Stenotrophomonas</taxon>
        <taxon>Stenotrophomonas maltophilia group</taxon>
    </lineage>
</organism>
<dbReference type="AlphaFoldDB" id="A0AAI9FT35"/>
<sequence length="136" mass="14895">MRQHVQALLLVGDAADLDTALDQQPAKDCAAYVTAAEVGGRPKYTGDQHIQNVDVTLRVVLMVRNFSGQASGSGARRQMDEQVIPGVRKALAGWTPVDAFDALSFQAGRDEKFRAGWLVSQQVFVTNYRMQHTPPP</sequence>